<organism evidence="8 9">
    <name type="scientific">[Mycobacterium] burgundiense</name>
    <dbReference type="NCBI Taxonomy" id="3064286"/>
    <lineage>
        <taxon>Bacteria</taxon>
        <taxon>Bacillati</taxon>
        <taxon>Actinomycetota</taxon>
        <taxon>Actinomycetes</taxon>
        <taxon>Mycobacteriales</taxon>
        <taxon>Mycobacteriaceae</taxon>
        <taxon>Mycolicibacterium</taxon>
    </lineage>
</organism>
<evidence type="ECO:0000256" key="2">
    <source>
        <dbReference type="ARBA" id="ARBA00022448"/>
    </source>
</evidence>
<protein>
    <submittedName>
        <fullName evidence="8">Ferredoxin</fullName>
    </submittedName>
</protein>
<accession>A0ABM9M780</accession>
<evidence type="ECO:0000313" key="9">
    <source>
        <dbReference type="Proteomes" id="UP001190465"/>
    </source>
</evidence>
<dbReference type="PANTHER" id="PTHR36923:SF3">
    <property type="entry name" value="FERREDOXIN"/>
    <property type="match status" value="1"/>
</dbReference>
<sequence length="64" mass="6992">MKIRFDRSKCQAHGQCHGINPELFPLDDDGYPTLTESVVESGDEQDARSAVAACPEDALTLRAD</sequence>
<keyword evidence="9" id="KW-1185">Reference proteome</keyword>
<gene>
    <name evidence="8" type="ORF">MU0053_004998</name>
</gene>
<name>A0ABM9M780_9MYCO</name>
<evidence type="ECO:0000256" key="7">
    <source>
        <dbReference type="ARBA" id="ARBA00023291"/>
    </source>
</evidence>
<evidence type="ECO:0000256" key="3">
    <source>
        <dbReference type="ARBA" id="ARBA00022723"/>
    </source>
</evidence>
<dbReference type="SUPFAM" id="SSF54862">
    <property type="entry name" value="4Fe-4S ferredoxins"/>
    <property type="match status" value="1"/>
</dbReference>
<proteinExistence type="predicted"/>
<keyword evidence="5" id="KW-0408">Iron</keyword>
<comment type="cofactor">
    <cofactor evidence="1">
        <name>[3Fe-4S] cluster</name>
        <dbReference type="ChEBI" id="CHEBI:21137"/>
    </cofactor>
</comment>
<evidence type="ECO:0000313" key="8">
    <source>
        <dbReference type="EMBL" id="CAJ1511081.1"/>
    </source>
</evidence>
<dbReference type="PANTHER" id="PTHR36923">
    <property type="entry name" value="FERREDOXIN"/>
    <property type="match status" value="1"/>
</dbReference>
<keyword evidence="7" id="KW-0003">3Fe-4S</keyword>
<keyword evidence="3" id="KW-0479">Metal-binding</keyword>
<dbReference type="Pfam" id="PF13459">
    <property type="entry name" value="Fer4_15"/>
    <property type="match status" value="1"/>
</dbReference>
<dbReference type="Proteomes" id="UP001190465">
    <property type="component" value="Chromosome"/>
</dbReference>
<dbReference type="EMBL" id="OY726397">
    <property type="protein sequence ID" value="CAJ1511081.1"/>
    <property type="molecule type" value="Genomic_DNA"/>
</dbReference>
<keyword evidence="2" id="KW-0813">Transport</keyword>
<dbReference type="RefSeq" id="WP_308480254.1">
    <property type="nucleotide sequence ID" value="NZ_OY726397.1"/>
</dbReference>
<evidence type="ECO:0000256" key="5">
    <source>
        <dbReference type="ARBA" id="ARBA00023004"/>
    </source>
</evidence>
<dbReference type="Gene3D" id="3.30.70.20">
    <property type="match status" value="1"/>
</dbReference>
<evidence type="ECO:0000256" key="4">
    <source>
        <dbReference type="ARBA" id="ARBA00022982"/>
    </source>
</evidence>
<keyword evidence="4" id="KW-0249">Electron transport</keyword>
<evidence type="ECO:0000256" key="6">
    <source>
        <dbReference type="ARBA" id="ARBA00023014"/>
    </source>
</evidence>
<dbReference type="InterPro" id="IPR051269">
    <property type="entry name" value="Fe-S_cluster_ET"/>
</dbReference>
<reference evidence="8 9" key="1">
    <citation type="submission" date="2023-08" db="EMBL/GenBank/DDBJ databases">
        <authorList>
            <person name="Folkvardsen B D."/>
            <person name="Norman A."/>
        </authorList>
    </citation>
    <scope>NUCLEOTIDE SEQUENCE [LARGE SCALE GENOMIC DNA]</scope>
    <source>
        <strain evidence="8 9">Mu0053</strain>
    </source>
</reference>
<evidence type="ECO:0000256" key="1">
    <source>
        <dbReference type="ARBA" id="ARBA00001927"/>
    </source>
</evidence>
<keyword evidence="6" id="KW-0411">Iron-sulfur</keyword>